<feature type="domain" description="Exonuclease" evidence="7">
    <location>
        <begin position="10"/>
        <end position="187"/>
    </location>
</feature>
<dbReference type="GO" id="GO:0000175">
    <property type="term" value="F:3'-5'-RNA exonuclease activity"/>
    <property type="evidence" value="ECO:0007669"/>
    <property type="project" value="InterPro"/>
</dbReference>
<evidence type="ECO:0000256" key="5">
    <source>
        <dbReference type="ARBA" id="ARBA00070964"/>
    </source>
</evidence>
<keyword evidence="3 6" id="KW-0378">Hydrolase</keyword>
<evidence type="ECO:0000256" key="6">
    <source>
        <dbReference type="HAMAP-Rule" id="MF_00045"/>
    </source>
</evidence>
<dbReference type="RefSeq" id="WP_100426278.1">
    <property type="nucleotide sequence ID" value="NZ_JAXFBG010000012.1"/>
</dbReference>
<feature type="active site" evidence="6">
    <location>
        <position position="137"/>
    </location>
</feature>
<evidence type="ECO:0000256" key="3">
    <source>
        <dbReference type="ARBA" id="ARBA00022801"/>
    </source>
</evidence>
<comment type="subcellular location">
    <subcellularLocation>
        <location evidence="6">Cytoplasm</location>
    </subcellularLocation>
</comment>
<dbReference type="AlphaFoldDB" id="A0A2M9A9Q0"/>
<keyword evidence="2 6" id="KW-0540">Nuclease</keyword>
<dbReference type="SUPFAM" id="SSF53098">
    <property type="entry name" value="Ribonuclease H-like"/>
    <property type="match status" value="1"/>
</dbReference>
<evidence type="ECO:0000313" key="8">
    <source>
        <dbReference type="EMBL" id="PJJ42420.1"/>
    </source>
</evidence>
<dbReference type="InterPro" id="IPR036397">
    <property type="entry name" value="RNaseH_sf"/>
</dbReference>
<dbReference type="GO" id="GO:0003676">
    <property type="term" value="F:nucleic acid binding"/>
    <property type="evidence" value="ECO:0007669"/>
    <property type="project" value="InterPro"/>
</dbReference>
<keyword evidence="4 6" id="KW-0269">Exonuclease</keyword>
<dbReference type="EC" id="3.1.-.-" evidence="6"/>
<dbReference type="InterPro" id="IPR012337">
    <property type="entry name" value="RNaseH-like_sf"/>
</dbReference>
<comment type="caution">
    <text evidence="8">The sequence shown here is derived from an EMBL/GenBank/DDBJ whole genome shotgun (WGS) entry which is preliminary data.</text>
</comment>
<dbReference type="Gene3D" id="3.30.420.10">
    <property type="entry name" value="Ribonuclease H-like superfamily/Ribonuclease H"/>
    <property type="match status" value="1"/>
</dbReference>
<dbReference type="NCBIfam" id="NF003765">
    <property type="entry name" value="PRK05359.1"/>
    <property type="match status" value="1"/>
</dbReference>
<evidence type="ECO:0000313" key="9">
    <source>
        <dbReference type="Proteomes" id="UP000231134"/>
    </source>
</evidence>
<dbReference type="FunFam" id="3.30.420.10:FF:000003">
    <property type="entry name" value="Oligoribonuclease"/>
    <property type="match status" value="1"/>
</dbReference>
<dbReference type="InterPro" id="IPR022894">
    <property type="entry name" value="Oligoribonuclease"/>
</dbReference>
<evidence type="ECO:0000256" key="1">
    <source>
        <dbReference type="ARBA" id="ARBA00009921"/>
    </source>
</evidence>
<reference evidence="8 9" key="1">
    <citation type="submission" date="2017-11" db="EMBL/GenBank/DDBJ databases">
        <title>Animal gut microbial communities from fecal samples from Wisconsin, USA.</title>
        <authorList>
            <person name="Neumann A."/>
        </authorList>
    </citation>
    <scope>NUCLEOTIDE SEQUENCE [LARGE SCALE GENOMIC DNA]</scope>
    <source>
        <strain evidence="8 9">UWS3</strain>
    </source>
</reference>
<gene>
    <name evidence="6" type="primary">orn</name>
    <name evidence="8" type="ORF">BGX16_2446</name>
</gene>
<protein>
    <recommendedName>
        <fullName evidence="5 6">Oligoribonuclease</fullName>
        <ecNumber evidence="6">3.1.-.-</ecNumber>
    </recommendedName>
</protein>
<dbReference type="SMART" id="SM00479">
    <property type="entry name" value="EXOIII"/>
    <property type="match status" value="1"/>
</dbReference>
<dbReference type="PANTHER" id="PTHR11046">
    <property type="entry name" value="OLIGORIBONUCLEASE, MITOCHONDRIAL"/>
    <property type="match status" value="1"/>
</dbReference>
<dbReference type="Pfam" id="PF00929">
    <property type="entry name" value="RNase_T"/>
    <property type="match status" value="1"/>
</dbReference>
<sequence length="190" mass="22120">MSIQNRTAPNLVWMDLEMSGLNPEHDVILEIATIVTDPNLKILGEGPVIAIHQPENVLSSMDDWNTRHHTQSGLVERVRHSQYDLASAEKVTLDFIKQFTVGHDKDHSGNLLCGNSITQDRRFLYKYMPKISSWLNYRNVDVSSIKELAFRWFPDLPEFEKQERHQALDDIRESIAELEYYKKTIFHLVK</sequence>
<evidence type="ECO:0000259" key="7">
    <source>
        <dbReference type="SMART" id="SM00479"/>
    </source>
</evidence>
<name>A0A2M9A9Q0_9BACT</name>
<evidence type="ECO:0000256" key="4">
    <source>
        <dbReference type="ARBA" id="ARBA00022839"/>
    </source>
</evidence>
<evidence type="ECO:0000256" key="2">
    <source>
        <dbReference type="ARBA" id="ARBA00022722"/>
    </source>
</evidence>
<organism evidence="8 9">
    <name type="scientific">Hallerella succinigenes</name>
    <dbReference type="NCBI Taxonomy" id="1896222"/>
    <lineage>
        <taxon>Bacteria</taxon>
        <taxon>Pseudomonadati</taxon>
        <taxon>Fibrobacterota</taxon>
        <taxon>Fibrobacteria</taxon>
        <taxon>Fibrobacterales</taxon>
        <taxon>Fibrobacteraceae</taxon>
        <taxon>Hallerella</taxon>
    </lineage>
</organism>
<dbReference type="OrthoDB" id="9801329at2"/>
<dbReference type="Proteomes" id="UP000231134">
    <property type="component" value="Unassembled WGS sequence"/>
</dbReference>
<accession>A0A2M9A9Q0</accession>
<dbReference type="PANTHER" id="PTHR11046:SF0">
    <property type="entry name" value="OLIGORIBONUCLEASE, MITOCHONDRIAL"/>
    <property type="match status" value="1"/>
</dbReference>
<dbReference type="EMBL" id="PGEX01000001">
    <property type="protein sequence ID" value="PJJ42420.1"/>
    <property type="molecule type" value="Genomic_DNA"/>
</dbReference>
<dbReference type="InterPro" id="IPR013520">
    <property type="entry name" value="Ribonucl_H"/>
</dbReference>
<dbReference type="GO" id="GO:0005737">
    <property type="term" value="C:cytoplasm"/>
    <property type="evidence" value="ECO:0007669"/>
    <property type="project" value="UniProtKB-SubCell"/>
</dbReference>
<comment type="function">
    <text evidence="6">3'-to-5' exoribonuclease specific for small oligoribonucleotides.</text>
</comment>
<proteinExistence type="inferred from homology"/>
<keyword evidence="6" id="KW-0963">Cytoplasm</keyword>
<keyword evidence="9" id="KW-1185">Reference proteome</keyword>
<dbReference type="GO" id="GO:0006259">
    <property type="term" value="P:DNA metabolic process"/>
    <property type="evidence" value="ECO:0007669"/>
    <property type="project" value="UniProtKB-ARBA"/>
</dbReference>
<dbReference type="HAMAP" id="MF_00045">
    <property type="entry name" value="Oligoribonuclease"/>
    <property type="match status" value="1"/>
</dbReference>
<comment type="similarity">
    <text evidence="1 6">Belongs to the oligoribonuclease family.</text>
</comment>
<dbReference type="CDD" id="cd06135">
    <property type="entry name" value="Orn"/>
    <property type="match status" value="1"/>
</dbReference>